<dbReference type="Pfam" id="PF07859">
    <property type="entry name" value="Abhydrolase_3"/>
    <property type="match status" value="1"/>
</dbReference>
<dbReference type="InterPro" id="IPR050300">
    <property type="entry name" value="GDXG_lipolytic_enzyme"/>
</dbReference>
<evidence type="ECO:0000313" key="4">
    <source>
        <dbReference type="EMBL" id="PTQ11836.1"/>
    </source>
</evidence>
<evidence type="ECO:0000259" key="3">
    <source>
        <dbReference type="Pfam" id="PF07859"/>
    </source>
</evidence>
<reference evidence="4 5" key="1">
    <citation type="submission" date="2017-09" db="EMBL/GenBank/DDBJ databases">
        <title>Sphingomonas panjinensis sp.nov., isolated from oil-contaminated soil.</title>
        <authorList>
            <person name="Wang L."/>
            <person name="Chen L."/>
        </authorList>
    </citation>
    <scope>NUCLEOTIDE SEQUENCE [LARGE SCALE GENOMIC DNA]</scope>
    <source>
        <strain evidence="4 5">FW-11</strain>
    </source>
</reference>
<keyword evidence="5" id="KW-1185">Reference proteome</keyword>
<comment type="caution">
    <text evidence="4">The sequence shown here is derived from an EMBL/GenBank/DDBJ whole genome shotgun (WGS) entry which is preliminary data.</text>
</comment>
<evidence type="ECO:0000256" key="2">
    <source>
        <dbReference type="ARBA" id="ARBA00022801"/>
    </source>
</evidence>
<dbReference type="EMBL" id="NWBU01000006">
    <property type="protein sequence ID" value="PTQ11836.1"/>
    <property type="molecule type" value="Genomic_DNA"/>
</dbReference>
<dbReference type="OrthoDB" id="9806180at2"/>
<dbReference type="Proteomes" id="UP000244162">
    <property type="component" value="Unassembled WGS sequence"/>
</dbReference>
<dbReference type="SUPFAM" id="SSF53474">
    <property type="entry name" value="alpha/beta-Hydrolases"/>
    <property type="match status" value="1"/>
</dbReference>
<keyword evidence="2 4" id="KW-0378">Hydrolase</keyword>
<dbReference type="InterPro" id="IPR029058">
    <property type="entry name" value="AB_hydrolase_fold"/>
</dbReference>
<dbReference type="PROSITE" id="PS01173">
    <property type="entry name" value="LIPASE_GDXG_HIS"/>
    <property type="match status" value="1"/>
</dbReference>
<dbReference type="Gene3D" id="3.40.50.1820">
    <property type="entry name" value="alpha/beta hydrolase"/>
    <property type="match status" value="1"/>
</dbReference>
<sequence length="324" mass="35586">MQVEASIALNELDPQIAAFIAQMGKGWAQHKALDTVSFPEARHIAEQVRAPWIQGGPQMALTTELAIPFGEDTIPVRIHRPIKDAGALPALVYLHGGGWTIFSINTHDRLMREYASRAGICVIGVDYSLSPEVRFPRALEETIEVVRWLRRHGGEQGIDPDRLATGGDSAGANLAIATAIHLRDAEQPQAVKAMLLNYGAFDTDCHNASYERFGGPAFMLGGQEMEDFWKNYLGEDFGKRLPLACPLHAELSGLPPAFLCIPNCDVLLDENLEMEKRLRAAGVDTTARIYEGASHSFLEAVSIAEVADRALSEASEWLDESLRR</sequence>
<dbReference type="InterPro" id="IPR002168">
    <property type="entry name" value="Lipase_GDXG_HIS_AS"/>
</dbReference>
<protein>
    <submittedName>
        <fullName evidence="4">Alpha/beta hydrolase</fullName>
    </submittedName>
</protein>
<comment type="similarity">
    <text evidence="1">Belongs to the 'GDXG' lipolytic enzyme family.</text>
</comment>
<evidence type="ECO:0000313" key="5">
    <source>
        <dbReference type="Proteomes" id="UP000244162"/>
    </source>
</evidence>
<gene>
    <name evidence="4" type="ORF">CLG96_07905</name>
</gene>
<evidence type="ECO:0000256" key="1">
    <source>
        <dbReference type="ARBA" id="ARBA00010515"/>
    </source>
</evidence>
<dbReference type="InterPro" id="IPR013094">
    <property type="entry name" value="AB_hydrolase_3"/>
</dbReference>
<name>A0A2T5FZ02_9SPHN</name>
<dbReference type="AlphaFoldDB" id="A0A2T5FZ02"/>
<proteinExistence type="inferred from homology"/>
<dbReference type="GO" id="GO:0016787">
    <property type="term" value="F:hydrolase activity"/>
    <property type="evidence" value="ECO:0007669"/>
    <property type="project" value="UniProtKB-KW"/>
</dbReference>
<dbReference type="PANTHER" id="PTHR48081">
    <property type="entry name" value="AB HYDROLASE SUPERFAMILY PROTEIN C4A8.06C"/>
    <property type="match status" value="1"/>
</dbReference>
<dbReference type="RefSeq" id="WP_107967349.1">
    <property type="nucleotide sequence ID" value="NZ_NWBU01000006.1"/>
</dbReference>
<accession>A0A2T5FZ02</accession>
<organism evidence="4 5">
    <name type="scientific">Sphingomonas oleivorans</name>
    <dbReference type="NCBI Taxonomy" id="1735121"/>
    <lineage>
        <taxon>Bacteria</taxon>
        <taxon>Pseudomonadati</taxon>
        <taxon>Pseudomonadota</taxon>
        <taxon>Alphaproteobacteria</taxon>
        <taxon>Sphingomonadales</taxon>
        <taxon>Sphingomonadaceae</taxon>
        <taxon>Sphingomonas</taxon>
    </lineage>
</organism>
<dbReference type="PANTHER" id="PTHR48081:SF8">
    <property type="entry name" value="ALPHA_BETA HYDROLASE FOLD-3 DOMAIN-CONTAINING PROTEIN-RELATED"/>
    <property type="match status" value="1"/>
</dbReference>
<feature type="domain" description="Alpha/beta hydrolase fold-3" evidence="3">
    <location>
        <begin position="91"/>
        <end position="298"/>
    </location>
</feature>